<evidence type="ECO:0000313" key="1">
    <source>
        <dbReference type="EMBL" id="EQA38406.1"/>
    </source>
</evidence>
<protein>
    <submittedName>
        <fullName evidence="1">Uncharacterized protein</fullName>
    </submittedName>
</protein>
<reference evidence="1 2" key="1">
    <citation type="submission" date="2013-05" db="EMBL/GenBank/DDBJ databases">
        <authorList>
            <person name="Harkins D.M."/>
            <person name="Durkin A.S."/>
            <person name="Brinkac L.M."/>
            <person name="Haft D.H."/>
            <person name="Selengut J.D."/>
            <person name="Sanka R."/>
            <person name="DePew J."/>
            <person name="Purushe J."/>
            <person name="Hartskeerl R.A."/>
            <person name="Ahmed A."/>
            <person name="van der Linden H."/>
            <person name="Goris M.G.A."/>
            <person name="Vinetz J.M."/>
            <person name="Sutton G.G."/>
            <person name="Nierman W.C."/>
            <person name="Fouts D.E."/>
        </authorList>
    </citation>
    <scope>NUCLEOTIDE SEQUENCE [LARGE SCALE GENOMIC DNA]</scope>
    <source>
        <strain evidence="1 2">10</strain>
    </source>
</reference>
<accession>V6HDW0</accession>
<dbReference type="EMBL" id="AHMM02000006">
    <property type="protein sequence ID" value="EQA38406.1"/>
    <property type="molecule type" value="Genomic_DNA"/>
</dbReference>
<dbReference type="AlphaFoldDB" id="V6HDW0"/>
<sequence length="52" mass="6141">MRWAERIAVRTGDQVRLADRMMGPFHPYFGFRFSSLRNCHCSSLLDKVVLRL</sequence>
<comment type="caution">
    <text evidence="1">The sequence shown here is derived from an EMBL/GenBank/DDBJ whole genome shotgun (WGS) entry which is preliminary data.</text>
</comment>
<proteinExistence type="predicted"/>
<organism evidence="1 2">
    <name type="scientific">Leptospira inadai serovar Lyme str. 10</name>
    <dbReference type="NCBI Taxonomy" id="1049790"/>
    <lineage>
        <taxon>Bacteria</taxon>
        <taxon>Pseudomonadati</taxon>
        <taxon>Spirochaetota</taxon>
        <taxon>Spirochaetia</taxon>
        <taxon>Leptospirales</taxon>
        <taxon>Leptospiraceae</taxon>
        <taxon>Leptospira</taxon>
    </lineage>
</organism>
<dbReference type="Proteomes" id="UP000018719">
    <property type="component" value="Unassembled WGS sequence"/>
</dbReference>
<gene>
    <name evidence="1" type="ORF">LEP1GSC047_2394</name>
</gene>
<evidence type="ECO:0000313" key="2">
    <source>
        <dbReference type="Proteomes" id="UP000018719"/>
    </source>
</evidence>
<name>V6HDW0_9LEPT</name>